<evidence type="ECO:0000313" key="2">
    <source>
        <dbReference type="EMBL" id="GAA5166330.1"/>
    </source>
</evidence>
<dbReference type="InterPro" id="IPR008912">
    <property type="entry name" value="Uncharacterised_CoxE"/>
</dbReference>
<dbReference type="Gene3D" id="3.40.50.410">
    <property type="entry name" value="von Willebrand factor, type A domain"/>
    <property type="match status" value="1"/>
</dbReference>
<proteinExistence type="predicted"/>
<evidence type="ECO:0000313" key="3">
    <source>
        <dbReference type="Proteomes" id="UP001500547"/>
    </source>
</evidence>
<dbReference type="PANTHER" id="PTHR30634">
    <property type="entry name" value="OUTER MEMBRANE LOLAB LIPOPROTEIN INSERTION APPARATUS"/>
    <property type="match status" value="1"/>
</dbReference>
<accession>A0ABP9QS01</accession>
<reference evidence="3" key="1">
    <citation type="journal article" date="2019" name="Int. J. Syst. Evol. Microbiol.">
        <title>The Global Catalogue of Microorganisms (GCM) 10K type strain sequencing project: providing services to taxonomists for standard genome sequencing and annotation.</title>
        <authorList>
            <consortium name="The Broad Institute Genomics Platform"/>
            <consortium name="The Broad Institute Genome Sequencing Center for Infectious Disease"/>
            <person name="Wu L."/>
            <person name="Ma J."/>
        </authorList>
    </citation>
    <scope>NUCLEOTIDE SEQUENCE [LARGE SCALE GENOMIC DNA]</scope>
    <source>
        <strain evidence="3">JCM 18715</strain>
    </source>
</reference>
<dbReference type="InterPro" id="IPR002035">
    <property type="entry name" value="VWF_A"/>
</dbReference>
<dbReference type="EMBL" id="BAABLD010000008">
    <property type="protein sequence ID" value="GAA5166330.1"/>
    <property type="molecule type" value="Genomic_DNA"/>
</dbReference>
<sequence>MSELNDVQAQEVEAQQNAAPADRLRRWRLVLGEPAQEACGAAGALTGDDVRIDQALTALYDADGPGGLRGGSGASSPRVARWLGDIRQYFPASVVQVMQKDAFERLDLKSMLFQPEMLDAVQPDVHLVASLMSLRGIIPAKTRDTARLVVRKVVDALMKKLEEPMRSAVTGALNRAERNRRPRHAEIDWNRTIRANLRHWQESYRSIIPETLIGYGRKARRTQREVILCIDQSGSMAASVVYSSIFGAVMASLPAVKTHMVVFDTAVVDLTEQLSDPVEVLFGVQLGGGTDINRAVGYCQGLVRDPRNTIMVLISDLYEGGVEKNLLQRASELVQSGVQLITLLALSDEGAPSYDHQLAAKLAALGVPSFACSPDQFPALMAAAIRREDVSLWAAKEGIVTARAER</sequence>
<dbReference type="InterPro" id="IPR050458">
    <property type="entry name" value="LolB"/>
</dbReference>
<dbReference type="CDD" id="cd01462">
    <property type="entry name" value="VWA_YIEM_type"/>
    <property type="match status" value="1"/>
</dbReference>
<dbReference type="SMART" id="SM00327">
    <property type="entry name" value="VWA"/>
    <property type="match status" value="1"/>
</dbReference>
<gene>
    <name evidence="2" type="ORF">GCM10025770_23290</name>
</gene>
<dbReference type="PANTHER" id="PTHR30634:SF16">
    <property type="entry name" value="OUTER-MEMBRANE LIPOPROTEIN LOLB"/>
    <property type="match status" value="1"/>
</dbReference>
<keyword evidence="3" id="KW-1185">Reference proteome</keyword>
<name>A0ABP9QS01_9RHOO</name>
<dbReference type="Proteomes" id="UP001500547">
    <property type="component" value="Unassembled WGS sequence"/>
</dbReference>
<comment type="caution">
    <text evidence="2">The sequence shown here is derived from an EMBL/GenBank/DDBJ whole genome shotgun (WGS) entry which is preliminary data.</text>
</comment>
<evidence type="ECO:0000259" key="1">
    <source>
        <dbReference type="SMART" id="SM00327"/>
    </source>
</evidence>
<feature type="domain" description="VWFA" evidence="1">
    <location>
        <begin position="223"/>
        <end position="385"/>
    </location>
</feature>
<dbReference type="InterPro" id="IPR036465">
    <property type="entry name" value="vWFA_dom_sf"/>
</dbReference>
<dbReference type="RefSeq" id="WP_345533132.1">
    <property type="nucleotide sequence ID" value="NZ_BAABLD010000008.1"/>
</dbReference>
<organism evidence="2 3">
    <name type="scientific">Viridibacterium curvum</name>
    <dbReference type="NCBI Taxonomy" id="1101404"/>
    <lineage>
        <taxon>Bacteria</taxon>
        <taxon>Pseudomonadati</taxon>
        <taxon>Pseudomonadota</taxon>
        <taxon>Betaproteobacteria</taxon>
        <taxon>Rhodocyclales</taxon>
        <taxon>Rhodocyclaceae</taxon>
        <taxon>Viridibacterium</taxon>
    </lineage>
</organism>
<dbReference type="Pfam" id="PF05762">
    <property type="entry name" value="VWA_CoxE"/>
    <property type="match status" value="1"/>
</dbReference>
<protein>
    <submittedName>
        <fullName evidence="2">VWA domain-containing protein</fullName>
    </submittedName>
</protein>
<dbReference type="SUPFAM" id="SSF53300">
    <property type="entry name" value="vWA-like"/>
    <property type="match status" value="1"/>
</dbReference>